<dbReference type="PANTHER" id="PTHR35807">
    <property type="entry name" value="TRANSCRIPTIONAL REGULATOR REDD-RELATED"/>
    <property type="match status" value="1"/>
</dbReference>
<dbReference type="PRINTS" id="PR00364">
    <property type="entry name" value="DISEASERSIST"/>
</dbReference>
<protein>
    <recommendedName>
        <fullName evidence="11">OmpR/PhoB-type domain-containing protein</fullName>
    </recommendedName>
</protein>
<feature type="region of interest" description="Disordered" evidence="6">
    <location>
        <begin position="274"/>
        <end position="296"/>
    </location>
</feature>
<dbReference type="GO" id="GO:0003677">
    <property type="term" value="F:DNA binding"/>
    <property type="evidence" value="ECO:0007669"/>
    <property type="project" value="UniProtKB-KW"/>
</dbReference>
<dbReference type="InterPro" id="IPR011990">
    <property type="entry name" value="TPR-like_helical_dom_sf"/>
</dbReference>
<feature type="region of interest" description="Disordered" evidence="6">
    <location>
        <begin position="1"/>
        <end position="27"/>
    </location>
</feature>
<keyword evidence="4" id="KW-0238">DNA-binding</keyword>
<dbReference type="CDD" id="cd15831">
    <property type="entry name" value="BTAD"/>
    <property type="match status" value="1"/>
</dbReference>
<dbReference type="Gene3D" id="1.10.10.10">
    <property type="entry name" value="Winged helix-like DNA-binding domain superfamily/Winged helix DNA-binding domain"/>
    <property type="match status" value="1"/>
</dbReference>
<dbReference type="GO" id="GO:0000160">
    <property type="term" value="P:phosphorelay signal transduction system"/>
    <property type="evidence" value="ECO:0007669"/>
    <property type="project" value="UniProtKB-KW"/>
</dbReference>
<organism evidence="9 10">
    <name type="scientific">Streptomyces swartbergensis</name>
    <dbReference type="NCBI Taxonomy" id="487165"/>
    <lineage>
        <taxon>Bacteria</taxon>
        <taxon>Bacillati</taxon>
        <taxon>Actinomycetota</taxon>
        <taxon>Actinomycetes</taxon>
        <taxon>Kitasatosporales</taxon>
        <taxon>Streptomycetaceae</taxon>
        <taxon>Streptomyces</taxon>
    </lineage>
</organism>
<feature type="compositionally biased region" description="Basic residues" evidence="6">
    <location>
        <begin position="7"/>
        <end position="19"/>
    </location>
</feature>
<dbReference type="AlphaFoldDB" id="A0A243S7K7"/>
<feature type="domain" description="Bacterial transcriptional activator" evidence="8">
    <location>
        <begin position="124"/>
        <end position="268"/>
    </location>
</feature>
<keyword evidence="5" id="KW-0804">Transcription</keyword>
<name>A0A243S7K7_9ACTN</name>
<keyword evidence="10" id="KW-1185">Reference proteome</keyword>
<sequence length="669" mass="72534">MKAFGSVRKRKSCHHNGRKTLRDHVESRPSLSTRFGILGPLLVRGGHQQVAITGRRPQAVLACLLLERGRTLSDEVLIDAVYGGRPPRSARNQIQQAVHHLRRLGVPVSRSGNGYALSAADTEIDAFAFQSHVRRARGAVQDGLLEEAATQFGLGFGLWRGEALTGFDTPYFREAAAALEESRLTALADHVETQLELGRPHEAIPDLRKAVAENPLRERFHSQLMLALYRDGRQSDALEVFRSLRLSLAEELGVDPSPDLNRLHQRILTQDPSLGHVRAASSSGSPGSAVPRQLPPGALVLNGREAELRKTRRALTWGGCPVVVLAGFGGTGKTALALHAAHAEADSFPDGQLFAKLVGDHALPVPPEEVLGMFLRALGLHDSDVPVGLQERAALFRTQTAGKRILVVLDDARTLKQIRPLLPSAAGCAVIITTPSWEVIQPEWELIKVDPLGPADARSLLERSVGRDLLEAEPQALQEVLDRCGGLPLALEIVAVRMASGQASVRRIAERLADRDRLLEELTAGDRTVRAVLEVGYRALDAEPRSLLRKIGLFGHGEFTVDMAAALGGTSATDAEYLLEDLTDAHFLFPARATAPGEVTYRCHDMVLAFGHELSLAEDTTEARAAALERAYARLMHETRQGTPVRRTEYPALTAACGPPAKRMPSSAA</sequence>
<dbReference type="InterPro" id="IPR027417">
    <property type="entry name" value="P-loop_NTPase"/>
</dbReference>
<dbReference type="GO" id="GO:0006355">
    <property type="term" value="P:regulation of DNA-templated transcription"/>
    <property type="evidence" value="ECO:0007669"/>
    <property type="project" value="InterPro"/>
</dbReference>
<dbReference type="SUPFAM" id="SSF46894">
    <property type="entry name" value="C-terminal effector domain of the bipartite response regulators"/>
    <property type="match status" value="1"/>
</dbReference>
<feature type="compositionally biased region" description="Low complexity" evidence="6">
    <location>
        <begin position="277"/>
        <end position="292"/>
    </location>
</feature>
<dbReference type="InterPro" id="IPR036388">
    <property type="entry name" value="WH-like_DNA-bd_sf"/>
</dbReference>
<comment type="similarity">
    <text evidence="1">Belongs to the AfsR/DnrI/RedD regulatory family.</text>
</comment>
<dbReference type="InterPro" id="IPR002182">
    <property type="entry name" value="NB-ARC"/>
</dbReference>
<proteinExistence type="inferred from homology"/>
<dbReference type="PANTHER" id="PTHR35807:SF1">
    <property type="entry name" value="TRANSCRIPTIONAL REGULATOR REDD"/>
    <property type="match status" value="1"/>
</dbReference>
<dbReference type="SMART" id="SM01043">
    <property type="entry name" value="BTAD"/>
    <property type="match status" value="1"/>
</dbReference>
<evidence type="ECO:0000256" key="3">
    <source>
        <dbReference type="ARBA" id="ARBA00023015"/>
    </source>
</evidence>
<dbReference type="SMART" id="SM00862">
    <property type="entry name" value="Trans_reg_C"/>
    <property type="match status" value="1"/>
</dbReference>
<evidence type="ECO:0000259" key="8">
    <source>
        <dbReference type="SMART" id="SM01043"/>
    </source>
</evidence>
<dbReference type="InterPro" id="IPR001867">
    <property type="entry name" value="OmpR/PhoB-type_DNA-bd"/>
</dbReference>
<evidence type="ECO:0000256" key="5">
    <source>
        <dbReference type="ARBA" id="ARBA00023163"/>
    </source>
</evidence>
<evidence type="ECO:0000313" key="10">
    <source>
        <dbReference type="Proteomes" id="UP000195105"/>
    </source>
</evidence>
<evidence type="ECO:0000313" key="9">
    <source>
        <dbReference type="EMBL" id="OUD03671.1"/>
    </source>
</evidence>
<dbReference type="Proteomes" id="UP000195105">
    <property type="component" value="Unassembled WGS sequence"/>
</dbReference>
<dbReference type="InterPro" id="IPR051677">
    <property type="entry name" value="AfsR-DnrI-RedD_regulator"/>
</dbReference>
<accession>A0A243S7K7</accession>
<evidence type="ECO:0000259" key="7">
    <source>
        <dbReference type="SMART" id="SM00862"/>
    </source>
</evidence>
<dbReference type="InterPro" id="IPR005158">
    <property type="entry name" value="BTAD"/>
</dbReference>
<dbReference type="SUPFAM" id="SSF52540">
    <property type="entry name" value="P-loop containing nucleoside triphosphate hydrolases"/>
    <property type="match status" value="1"/>
</dbReference>
<keyword evidence="3" id="KW-0805">Transcription regulation</keyword>
<dbReference type="EMBL" id="NGFN01000033">
    <property type="protein sequence ID" value="OUD03671.1"/>
    <property type="molecule type" value="Genomic_DNA"/>
</dbReference>
<dbReference type="Gene3D" id="1.25.40.10">
    <property type="entry name" value="Tetratricopeptide repeat domain"/>
    <property type="match status" value="1"/>
</dbReference>
<evidence type="ECO:0008006" key="11">
    <source>
        <dbReference type="Google" id="ProtNLM"/>
    </source>
</evidence>
<evidence type="ECO:0000256" key="4">
    <source>
        <dbReference type="ARBA" id="ARBA00023125"/>
    </source>
</evidence>
<feature type="domain" description="OmpR/PhoB-type" evidence="7">
    <location>
        <begin position="47"/>
        <end position="117"/>
    </location>
</feature>
<dbReference type="Pfam" id="PF03704">
    <property type="entry name" value="BTAD"/>
    <property type="match status" value="1"/>
</dbReference>
<reference evidence="9 10" key="1">
    <citation type="submission" date="2017-05" db="EMBL/GenBank/DDBJ databases">
        <title>Biotechnological potential of actinobacteria isolated from South African environments.</title>
        <authorList>
            <person name="Le Roes-Hill M."/>
            <person name="Prins A."/>
            <person name="Durrell K.A."/>
        </authorList>
    </citation>
    <scope>NUCLEOTIDE SEQUENCE [LARGE SCALE GENOMIC DNA]</scope>
    <source>
        <strain evidence="9 10">HMC13</strain>
    </source>
</reference>
<dbReference type="Gene3D" id="3.40.50.300">
    <property type="entry name" value="P-loop containing nucleotide triphosphate hydrolases"/>
    <property type="match status" value="1"/>
</dbReference>
<dbReference type="Pfam" id="PF00931">
    <property type="entry name" value="NB-ARC"/>
    <property type="match status" value="1"/>
</dbReference>
<keyword evidence="2" id="KW-0902">Two-component regulatory system</keyword>
<dbReference type="InterPro" id="IPR016032">
    <property type="entry name" value="Sig_transdc_resp-reg_C-effctor"/>
</dbReference>
<evidence type="ECO:0000256" key="2">
    <source>
        <dbReference type="ARBA" id="ARBA00023012"/>
    </source>
</evidence>
<gene>
    <name evidence="9" type="ORF">CA983_08330</name>
</gene>
<evidence type="ECO:0000256" key="1">
    <source>
        <dbReference type="ARBA" id="ARBA00005820"/>
    </source>
</evidence>
<dbReference type="GO" id="GO:0043531">
    <property type="term" value="F:ADP binding"/>
    <property type="evidence" value="ECO:0007669"/>
    <property type="project" value="InterPro"/>
</dbReference>
<evidence type="ECO:0000256" key="6">
    <source>
        <dbReference type="SAM" id="MobiDB-lite"/>
    </source>
</evidence>
<dbReference type="SUPFAM" id="SSF48452">
    <property type="entry name" value="TPR-like"/>
    <property type="match status" value="1"/>
</dbReference>
<comment type="caution">
    <text evidence="9">The sequence shown here is derived from an EMBL/GenBank/DDBJ whole genome shotgun (WGS) entry which is preliminary data.</text>
</comment>